<sequence>MSYATHLQAPIKEHQTLSRIFQFAYVCIDEADKQKSHFHKELTGFHMQLSSCEYLDASTYRSPFLILASGTP</sequence>
<protein>
    <submittedName>
        <fullName evidence="1">Uncharacterized protein</fullName>
    </submittedName>
</protein>
<evidence type="ECO:0000313" key="1">
    <source>
        <dbReference type="EMBL" id="KAF2235921.1"/>
    </source>
</evidence>
<name>A0A6A6HDG8_VIRVR</name>
<dbReference type="EMBL" id="ML991788">
    <property type="protein sequence ID" value="KAF2235921.1"/>
    <property type="molecule type" value="Genomic_DNA"/>
</dbReference>
<proteinExistence type="predicted"/>
<keyword evidence="2" id="KW-1185">Reference proteome</keyword>
<gene>
    <name evidence="1" type="ORF">EV356DRAFT_499144</name>
</gene>
<organism evidence="1 2">
    <name type="scientific">Viridothelium virens</name>
    <name type="common">Speckled blister lichen</name>
    <name type="synonym">Trypethelium virens</name>
    <dbReference type="NCBI Taxonomy" id="1048519"/>
    <lineage>
        <taxon>Eukaryota</taxon>
        <taxon>Fungi</taxon>
        <taxon>Dikarya</taxon>
        <taxon>Ascomycota</taxon>
        <taxon>Pezizomycotina</taxon>
        <taxon>Dothideomycetes</taxon>
        <taxon>Dothideomycetes incertae sedis</taxon>
        <taxon>Trypetheliales</taxon>
        <taxon>Trypetheliaceae</taxon>
        <taxon>Viridothelium</taxon>
    </lineage>
</organism>
<dbReference type="AlphaFoldDB" id="A0A6A6HDG8"/>
<evidence type="ECO:0000313" key="2">
    <source>
        <dbReference type="Proteomes" id="UP000800092"/>
    </source>
</evidence>
<reference evidence="1" key="1">
    <citation type="journal article" date="2020" name="Stud. Mycol.">
        <title>101 Dothideomycetes genomes: a test case for predicting lifestyles and emergence of pathogens.</title>
        <authorList>
            <person name="Haridas S."/>
            <person name="Albert R."/>
            <person name="Binder M."/>
            <person name="Bloem J."/>
            <person name="Labutti K."/>
            <person name="Salamov A."/>
            <person name="Andreopoulos B."/>
            <person name="Baker S."/>
            <person name="Barry K."/>
            <person name="Bills G."/>
            <person name="Bluhm B."/>
            <person name="Cannon C."/>
            <person name="Castanera R."/>
            <person name="Culley D."/>
            <person name="Daum C."/>
            <person name="Ezra D."/>
            <person name="Gonzalez J."/>
            <person name="Henrissat B."/>
            <person name="Kuo A."/>
            <person name="Liang C."/>
            <person name="Lipzen A."/>
            <person name="Lutzoni F."/>
            <person name="Magnuson J."/>
            <person name="Mondo S."/>
            <person name="Nolan M."/>
            <person name="Ohm R."/>
            <person name="Pangilinan J."/>
            <person name="Park H.-J."/>
            <person name="Ramirez L."/>
            <person name="Alfaro M."/>
            <person name="Sun H."/>
            <person name="Tritt A."/>
            <person name="Yoshinaga Y."/>
            <person name="Zwiers L.-H."/>
            <person name="Turgeon B."/>
            <person name="Goodwin S."/>
            <person name="Spatafora J."/>
            <person name="Crous P."/>
            <person name="Grigoriev I."/>
        </authorList>
    </citation>
    <scope>NUCLEOTIDE SEQUENCE</scope>
    <source>
        <strain evidence="1">Tuck. ex Michener</strain>
    </source>
</reference>
<dbReference type="Proteomes" id="UP000800092">
    <property type="component" value="Unassembled WGS sequence"/>
</dbReference>
<accession>A0A6A6HDG8</accession>